<keyword evidence="9 14" id="KW-1133">Transmembrane helix</keyword>
<evidence type="ECO:0000256" key="3">
    <source>
        <dbReference type="ARBA" id="ARBA00022448"/>
    </source>
</evidence>
<reference evidence="17 18" key="1">
    <citation type="submission" date="2017-07" db="EMBL/GenBank/DDBJ databases">
        <title>An improved, manually edited Actinidia chinensis var. chinensis (kiwifruit) genome highlights the challenges associated with draft genomes and gene prediction in plants.</title>
        <authorList>
            <person name="Pilkington S."/>
            <person name="Crowhurst R."/>
            <person name="Hilario E."/>
            <person name="Nardozza S."/>
            <person name="Fraser L."/>
            <person name="Peng Y."/>
            <person name="Gunaseelan K."/>
            <person name="Simpson R."/>
            <person name="Tahir J."/>
            <person name="Deroles S."/>
            <person name="Templeton K."/>
            <person name="Luo Z."/>
            <person name="Davy M."/>
            <person name="Cheng C."/>
            <person name="Mcneilage M."/>
            <person name="Scaglione D."/>
            <person name="Liu Y."/>
            <person name="Zhang Q."/>
            <person name="Datson P."/>
            <person name="De Silva N."/>
            <person name="Gardiner S."/>
            <person name="Bassett H."/>
            <person name="Chagne D."/>
            <person name="Mccallum J."/>
            <person name="Dzierzon H."/>
            <person name="Deng C."/>
            <person name="Wang Y.-Y."/>
            <person name="Barron N."/>
            <person name="Manako K."/>
            <person name="Bowen J."/>
            <person name="Foster T."/>
            <person name="Erridge Z."/>
            <person name="Tiffin H."/>
            <person name="Waite C."/>
            <person name="Davies K."/>
            <person name="Grierson E."/>
            <person name="Laing W."/>
            <person name="Kirk R."/>
            <person name="Chen X."/>
            <person name="Wood M."/>
            <person name="Montefiori M."/>
            <person name="Brummell D."/>
            <person name="Schwinn K."/>
            <person name="Catanach A."/>
            <person name="Fullerton C."/>
            <person name="Li D."/>
            <person name="Meiyalaghan S."/>
            <person name="Nieuwenhuizen N."/>
            <person name="Read N."/>
            <person name="Prakash R."/>
            <person name="Hunter D."/>
            <person name="Zhang H."/>
            <person name="Mckenzie M."/>
            <person name="Knabel M."/>
            <person name="Harris A."/>
            <person name="Allan A."/>
            <person name="Chen A."/>
            <person name="Janssen B."/>
            <person name="Plunkett B."/>
            <person name="Dwamena C."/>
            <person name="Voogd C."/>
            <person name="Leif D."/>
            <person name="Lafferty D."/>
            <person name="Souleyre E."/>
            <person name="Varkonyi-Gasic E."/>
            <person name="Gambi F."/>
            <person name="Hanley J."/>
            <person name="Yao J.-L."/>
            <person name="Cheung J."/>
            <person name="David K."/>
            <person name="Warren B."/>
            <person name="Marsh K."/>
            <person name="Snowden K."/>
            <person name="Lin-Wang K."/>
            <person name="Brian L."/>
            <person name="Martinez-Sanchez M."/>
            <person name="Wang M."/>
            <person name="Ileperuma N."/>
            <person name="Macnee N."/>
            <person name="Campin R."/>
            <person name="Mcatee P."/>
            <person name="Drummond R."/>
            <person name="Espley R."/>
            <person name="Ireland H."/>
            <person name="Wu R."/>
            <person name="Atkinson R."/>
            <person name="Karunairetnam S."/>
            <person name="Bulley S."/>
            <person name="Chunkath S."/>
            <person name="Hanley Z."/>
            <person name="Storey R."/>
            <person name="Thrimawithana A."/>
            <person name="Thomson S."/>
            <person name="David C."/>
            <person name="Testolin R."/>
        </authorList>
    </citation>
    <scope>NUCLEOTIDE SEQUENCE [LARGE SCALE GENOMIC DNA]</scope>
    <source>
        <strain evidence="18">cv. Red5</strain>
        <tissue evidence="17">Young leaf</tissue>
    </source>
</reference>
<dbReference type="PROSITE" id="PS50297">
    <property type="entry name" value="ANK_REP_REGION"/>
    <property type="match status" value="2"/>
</dbReference>
<evidence type="ECO:0000256" key="9">
    <source>
        <dbReference type="ARBA" id="ARBA00022989"/>
    </source>
</evidence>
<evidence type="ECO:0000256" key="10">
    <source>
        <dbReference type="ARBA" id="ARBA00023065"/>
    </source>
</evidence>
<dbReference type="SUPFAM" id="SSF48403">
    <property type="entry name" value="Ankyrin repeat"/>
    <property type="match status" value="1"/>
</dbReference>
<evidence type="ECO:0000256" key="5">
    <source>
        <dbReference type="ARBA" id="ARBA00022692"/>
    </source>
</evidence>
<dbReference type="InterPro" id="IPR018490">
    <property type="entry name" value="cNMP-bd_dom_sf"/>
</dbReference>
<dbReference type="SMART" id="SM00248">
    <property type="entry name" value="ANK"/>
    <property type="match status" value="5"/>
</dbReference>
<evidence type="ECO:0000256" key="13">
    <source>
        <dbReference type="PROSITE-ProRule" id="PRU00023"/>
    </source>
</evidence>
<dbReference type="Pfam" id="PF00027">
    <property type="entry name" value="cNMP_binding"/>
    <property type="match status" value="1"/>
</dbReference>
<evidence type="ECO:0000256" key="7">
    <source>
        <dbReference type="ARBA" id="ARBA00022882"/>
    </source>
</evidence>
<feature type="domain" description="Cyclic nucleotide-binding" evidence="15">
    <location>
        <begin position="356"/>
        <end position="458"/>
    </location>
</feature>
<evidence type="ECO:0000256" key="1">
    <source>
        <dbReference type="ARBA" id="ARBA00004141"/>
    </source>
</evidence>
<dbReference type="SUPFAM" id="SSF81324">
    <property type="entry name" value="Voltage-gated potassium channels"/>
    <property type="match status" value="1"/>
</dbReference>
<feature type="domain" description="KHA" evidence="16">
    <location>
        <begin position="786"/>
        <end position="859"/>
    </location>
</feature>
<comment type="subunit">
    <text evidence="14">The potassium channel is composed of a homo- or heterotetrameric complex of pore-forming subunits.</text>
</comment>
<dbReference type="InterPro" id="IPR045319">
    <property type="entry name" value="KAT/AKT"/>
</dbReference>
<dbReference type="PANTHER" id="PTHR45743:SF43">
    <property type="entry name" value="POTASSIUM CHANNEL"/>
    <property type="match status" value="1"/>
</dbReference>
<organism evidence="17 18">
    <name type="scientific">Actinidia chinensis var. chinensis</name>
    <name type="common">Chinese soft-hair kiwi</name>
    <dbReference type="NCBI Taxonomy" id="1590841"/>
    <lineage>
        <taxon>Eukaryota</taxon>
        <taxon>Viridiplantae</taxon>
        <taxon>Streptophyta</taxon>
        <taxon>Embryophyta</taxon>
        <taxon>Tracheophyta</taxon>
        <taxon>Spermatophyta</taxon>
        <taxon>Magnoliopsida</taxon>
        <taxon>eudicotyledons</taxon>
        <taxon>Gunneridae</taxon>
        <taxon>Pentapetalae</taxon>
        <taxon>asterids</taxon>
        <taxon>Ericales</taxon>
        <taxon>Actinidiaceae</taxon>
        <taxon>Actinidia</taxon>
    </lineage>
</organism>
<dbReference type="Pfam" id="PF12796">
    <property type="entry name" value="Ank_2"/>
    <property type="match status" value="2"/>
</dbReference>
<dbReference type="OMA" id="PNEIDNC"/>
<comment type="caution">
    <text evidence="14">Lacks conserved residue(s) required for the propagation of feature annotation.</text>
</comment>
<dbReference type="InterPro" id="IPR005821">
    <property type="entry name" value="Ion_trans_dom"/>
</dbReference>
<dbReference type="Pfam" id="PF00520">
    <property type="entry name" value="Ion_trans"/>
    <property type="match status" value="1"/>
</dbReference>
<dbReference type="SMART" id="SM00100">
    <property type="entry name" value="cNMP"/>
    <property type="match status" value="1"/>
</dbReference>
<comment type="domain">
    <text evidence="14">The KHA domain (rich in hydrophobic and acidic residues) present in the C-terminal part is likely to be important for tetramerization.</text>
</comment>
<evidence type="ECO:0000256" key="12">
    <source>
        <dbReference type="ARBA" id="ARBA00023303"/>
    </source>
</evidence>
<keyword evidence="6 14" id="KW-0631">Potassium channel</keyword>
<comment type="function">
    <text evidence="14">Potassium channel.</text>
</comment>
<dbReference type="Gene3D" id="1.10.287.70">
    <property type="match status" value="1"/>
</dbReference>
<dbReference type="PROSITE" id="PS50088">
    <property type="entry name" value="ANK_REPEAT"/>
    <property type="match status" value="2"/>
</dbReference>
<keyword evidence="12 14" id="KW-0407">Ion channel</keyword>
<comment type="domain">
    <text evidence="14">The segment S4 is probably the voltage-sensor and is characterized by a series of positively charged amino acids. The pore-forming region H5 is enclosed by the transmembrane segments S5 and S6 in the Shaker-type (1P/6TM) and contains the GYGD signature motif which seems to be involved in potassium selectivity.</text>
</comment>
<evidence type="ECO:0000256" key="14">
    <source>
        <dbReference type="RuleBase" id="RU369015"/>
    </source>
</evidence>
<feature type="transmembrane region" description="Helical" evidence="14">
    <location>
        <begin position="116"/>
        <end position="134"/>
    </location>
</feature>
<dbReference type="Proteomes" id="UP000241394">
    <property type="component" value="Chromosome LG20"/>
</dbReference>
<dbReference type="InterPro" id="IPR002110">
    <property type="entry name" value="Ankyrin_rpt"/>
</dbReference>
<comment type="similarity">
    <text evidence="2 14">Belongs to the potassium channel family. Plant (TC 1.A.1.4) subfamily.</text>
</comment>
<feature type="repeat" description="ANK" evidence="13">
    <location>
        <begin position="631"/>
        <end position="663"/>
    </location>
</feature>
<feature type="repeat" description="ANK" evidence="13">
    <location>
        <begin position="534"/>
        <end position="566"/>
    </location>
</feature>
<evidence type="ECO:0000256" key="6">
    <source>
        <dbReference type="ARBA" id="ARBA00022826"/>
    </source>
</evidence>
<comment type="caution">
    <text evidence="17">The sequence shown here is derived from an EMBL/GenBank/DDBJ whole genome shotgun (WGS) entry which is preliminary data.</text>
</comment>
<evidence type="ECO:0000259" key="16">
    <source>
        <dbReference type="PROSITE" id="PS51490"/>
    </source>
</evidence>
<evidence type="ECO:0000256" key="8">
    <source>
        <dbReference type="ARBA" id="ARBA00022958"/>
    </source>
</evidence>
<evidence type="ECO:0000256" key="11">
    <source>
        <dbReference type="ARBA" id="ARBA00023136"/>
    </source>
</evidence>
<dbReference type="InterPro" id="IPR000595">
    <property type="entry name" value="cNMP-bd_dom"/>
</dbReference>
<keyword evidence="4 14" id="KW-0633">Potassium transport</keyword>
<comment type="subcellular location">
    <subcellularLocation>
        <location evidence="1 14">Membrane</location>
        <topology evidence="1 14">Multi-pass membrane protein</topology>
    </subcellularLocation>
</comment>
<gene>
    <name evidence="17" type="ORF">CEY00_Acc22503</name>
</gene>
<dbReference type="InterPro" id="IPR003938">
    <property type="entry name" value="K_chnl_volt-dep_EAG/ELK/ERG"/>
</dbReference>
<feature type="transmembrane region" description="Helical" evidence="14">
    <location>
        <begin position="211"/>
        <end position="234"/>
    </location>
</feature>
<name>A0A2R6Q2P9_ACTCC</name>
<dbReference type="STRING" id="1590841.A0A2R6Q2P9"/>
<keyword evidence="10 14" id="KW-0406">Ion transport</keyword>
<dbReference type="OrthoDB" id="426293at2759"/>
<evidence type="ECO:0000313" key="18">
    <source>
        <dbReference type="Proteomes" id="UP000241394"/>
    </source>
</evidence>
<keyword evidence="7 14" id="KW-0851">Voltage-gated channel</keyword>
<protein>
    <recommendedName>
        <fullName evidence="14">Potassium channel</fullName>
    </recommendedName>
</protein>
<dbReference type="Gene3D" id="1.25.40.20">
    <property type="entry name" value="Ankyrin repeat-containing domain"/>
    <property type="match status" value="1"/>
</dbReference>
<accession>A0A2R6Q2P9</accession>
<dbReference type="FunFam" id="2.60.120.10:FF:000074">
    <property type="entry name" value="Potassium channel KAT2"/>
    <property type="match status" value="1"/>
</dbReference>
<evidence type="ECO:0000256" key="4">
    <source>
        <dbReference type="ARBA" id="ARBA00022538"/>
    </source>
</evidence>
<dbReference type="PRINTS" id="PR01415">
    <property type="entry name" value="ANKYRIN"/>
</dbReference>
<evidence type="ECO:0000313" key="17">
    <source>
        <dbReference type="EMBL" id="PSS01145.1"/>
    </source>
</evidence>
<reference evidence="18" key="2">
    <citation type="journal article" date="2018" name="BMC Genomics">
        <title>A manually annotated Actinidia chinensis var. chinensis (kiwifruit) genome highlights the challenges associated with draft genomes and gene prediction in plants.</title>
        <authorList>
            <person name="Pilkington S.M."/>
            <person name="Crowhurst R."/>
            <person name="Hilario E."/>
            <person name="Nardozza S."/>
            <person name="Fraser L."/>
            <person name="Peng Y."/>
            <person name="Gunaseelan K."/>
            <person name="Simpson R."/>
            <person name="Tahir J."/>
            <person name="Deroles S.C."/>
            <person name="Templeton K."/>
            <person name="Luo Z."/>
            <person name="Davy M."/>
            <person name="Cheng C."/>
            <person name="McNeilage M."/>
            <person name="Scaglione D."/>
            <person name="Liu Y."/>
            <person name="Zhang Q."/>
            <person name="Datson P."/>
            <person name="De Silva N."/>
            <person name="Gardiner S.E."/>
            <person name="Bassett H."/>
            <person name="Chagne D."/>
            <person name="McCallum J."/>
            <person name="Dzierzon H."/>
            <person name="Deng C."/>
            <person name="Wang Y.Y."/>
            <person name="Barron L."/>
            <person name="Manako K."/>
            <person name="Bowen J."/>
            <person name="Foster T.M."/>
            <person name="Erridge Z.A."/>
            <person name="Tiffin H."/>
            <person name="Waite C.N."/>
            <person name="Davies K.M."/>
            <person name="Grierson E.P."/>
            <person name="Laing W.A."/>
            <person name="Kirk R."/>
            <person name="Chen X."/>
            <person name="Wood M."/>
            <person name="Montefiori M."/>
            <person name="Brummell D.A."/>
            <person name="Schwinn K.E."/>
            <person name="Catanach A."/>
            <person name="Fullerton C."/>
            <person name="Li D."/>
            <person name="Meiyalaghan S."/>
            <person name="Nieuwenhuizen N."/>
            <person name="Read N."/>
            <person name="Prakash R."/>
            <person name="Hunter D."/>
            <person name="Zhang H."/>
            <person name="McKenzie M."/>
            <person name="Knabel M."/>
            <person name="Harris A."/>
            <person name="Allan A.C."/>
            <person name="Gleave A."/>
            <person name="Chen A."/>
            <person name="Janssen B.J."/>
            <person name="Plunkett B."/>
            <person name="Ampomah-Dwamena C."/>
            <person name="Voogd C."/>
            <person name="Leif D."/>
            <person name="Lafferty D."/>
            <person name="Souleyre E.J.F."/>
            <person name="Varkonyi-Gasic E."/>
            <person name="Gambi F."/>
            <person name="Hanley J."/>
            <person name="Yao J.L."/>
            <person name="Cheung J."/>
            <person name="David K.M."/>
            <person name="Warren B."/>
            <person name="Marsh K."/>
            <person name="Snowden K.C."/>
            <person name="Lin-Wang K."/>
            <person name="Brian L."/>
            <person name="Martinez-Sanchez M."/>
            <person name="Wang M."/>
            <person name="Ileperuma N."/>
            <person name="Macnee N."/>
            <person name="Campin R."/>
            <person name="McAtee P."/>
            <person name="Drummond R.S.M."/>
            <person name="Espley R.V."/>
            <person name="Ireland H.S."/>
            <person name="Wu R."/>
            <person name="Atkinson R.G."/>
            <person name="Karunairetnam S."/>
            <person name="Bulley S."/>
            <person name="Chunkath S."/>
            <person name="Hanley Z."/>
            <person name="Storey R."/>
            <person name="Thrimawithana A.H."/>
            <person name="Thomson S."/>
            <person name="David C."/>
            <person name="Testolin R."/>
            <person name="Huang H."/>
            <person name="Hellens R.P."/>
            <person name="Schaffer R.J."/>
        </authorList>
    </citation>
    <scope>NUCLEOTIDE SEQUENCE [LARGE SCALE GENOMIC DNA]</scope>
    <source>
        <strain evidence="18">cv. Red5</strain>
    </source>
</reference>
<dbReference type="Pfam" id="PF11834">
    <property type="entry name" value="KHA"/>
    <property type="match status" value="1"/>
</dbReference>
<keyword evidence="5 14" id="KW-0812">Transmembrane</keyword>
<dbReference type="GO" id="GO:0034702">
    <property type="term" value="C:monoatomic ion channel complex"/>
    <property type="evidence" value="ECO:0007669"/>
    <property type="project" value="UniProtKB-KW"/>
</dbReference>
<dbReference type="InterPro" id="IPR021789">
    <property type="entry name" value="KHA_dom"/>
</dbReference>
<keyword evidence="11 14" id="KW-0472">Membrane</keyword>
<evidence type="ECO:0000256" key="2">
    <source>
        <dbReference type="ARBA" id="ARBA00007929"/>
    </source>
</evidence>
<dbReference type="Gene3D" id="2.60.120.10">
    <property type="entry name" value="Jelly Rolls"/>
    <property type="match status" value="1"/>
</dbReference>
<dbReference type="GO" id="GO:0005249">
    <property type="term" value="F:voltage-gated potassium channel activity"/>
    <property type="evidence" value="ECO:0007669"/>
    <property type="project" value="UniProtKB-UniRule"/>
</dbReference>
<keyword evidence="13" id="KW-0040">ANK repeat</keyword>
<evidence type="ECO:0000259" key="15">
    <source>
        <dbReference type="PROSITE" id="PS50042"/>
    </source>
</evidence>
<dbReference type="EMBL" id="NKQK01000020">
    <property type="protein sequence ID" value="PSS01145.1"/>
    <property type="molecule type" value="Genomic_DNA"/>
</dbReference>
<dbReference type="InterPro" id="IPR036770">
    <property type="entry name" value="Ankyrin_rpt-contain_sf"/>
</dbReference>
<dbReference type="PRINTS" id="PR01463">
    <property type="entry name" value="EAGCHANLFMLY"/>
</dbReference>
<keyword evidence="3 14" id="KW-0813">Transport</keyword>
<dbReference type="InterPro" id="IPR014710">
    <property type="entry name" value="RmlC-like_jellyroll"/>
</dbReference>
<proteinExistence type="inferred from homology"/>
<dbReference type="SUPFAM" id="SSF51206">
    <property type="entry name" value="cAMP-binding domain-like"/>
    <property type="match status" value="1"/>
</dbReference>
<feature type="transmembrane region" description="Helical" evidence="14">
    <location>
        <begin position="78"/>
        <end position="96"/>
    </location>
</feature>
<dbReference type="CDD" id="cd00038">
    <property type="entry name" value="CAP_ED"/>
    <property type="match status" value="1"/>
</dbReference>
<dbReference type="PANTHER" id="PTHR45743">
    <property type="entry name" value="POTASSIUM CHANNEL AKT1"/>
    <property type="match status" value="1"/>
</dbReference>
<dbReference type="PROSITE" id="PS51490">
    <property type="entry name" value="KHA"/>
    <property type="match status" value="1"/>
</dbReference>
<sequence length="859" mass="96783">MERQRSLDGTKKKKKVVLMGGGRGHGQALEPSEVERISMDERSSYSSLSSGILPSLGARSNRKTKLRPFIISPFDARYRLWETFLVFLVFYTAWVSPFEFGFLHEPKGPLPITDNAVNGFFAIDIILTFFVAYLDKGTYLLVDEPKQIAWRYAKTWLVFDVISTIPLELARTVLPKNLQDYGYFSLLRLWRLRRVGAMFSRLEKDRSFNYFWVRCAKLIYTTLFAVHCAGCFYYRIADRYKDPKNTWIGLAMGEDFHQQDLWIRYVMTIYWSITTLTTTGYGDIHPRDSIQAASSFAQRNQLPLRLQDQMVAHLCLRYRTDSEGLQQQETLDALPKAIRSSISHYLFYSVVDNVYLFRGVSNDLLFQLVSEMKAEYFPPKEDVILQNEAPTDMYILVTGTVDVIIQRNGIEHIVAELKPGDICGEIGVLCYRPQLFIVRTKRLSQLLRLSRTAFLNIVQANVGDGAIIMNNLLQHLKEQSDPLMETVLLDTTHILAQGRMDLPLGLCFAAMREDELLLHQLLKRGTDPNEMDSSRRTALHIAASKGSLECVLLLLDYGADPNRKDSEGNVPLWDAILGRHKAVVKLLADNDAKLSSGDAGNFACFAVEQNSLDLLKDIVNHGGDITLLNSLGTTALHTAISEDNTEIVKFLVDQGADIDEPDVHGWTPRALADFQGHETIKALFETMKEPSNQPVAVVPEKQGVPFLSKHRSEPTMPIFRPEIAAPIDVREASLSNDHRRQRRDNFPNSLVGIMLAANRPSIGERGLLPSPRNFGCRRKLHNNRARVTISCSEKGEIAGRLTFLPDTLQELLDIGVQKFGISLNKVLTKDGALVEDIEVIRDGDHLVLAGDGLVANLDS</sequence>
<dbReference type="PROSITE" id="PS50042">
    <property type="entry name" value="CNMP_BINDING_3"/>
    <property type="match status" value="1"/>
</dbReference>
<keyword evidence="8 14" id="KW-0630">Potassium</keyword>
<dbReference type="AlphaFoldDB" id="A0A2R6Q2P9"/>
<dbReference type="Gramene" id="PSS01145">
    <property type="protein sequence ID" value="PSS01145"/>
    <property type="gene ID" value="CEY00_Acc22503"/>
</dbReference>
<dbReference type="FunFam" id="1.10.287.70:FF:000123">
    <property type="entry name" value="Potassium channel KAT3"/>
    <property type="match status" value="1"/>
</dbReference>
<dbReference type="InParanoid" id="A0A2R6Q2P9"/>
<keyword evidence="18" id="KW-1185">Reference proteome</keyword>